<keyword evidence="2" id="KW-0378">Hydrolase</keyword>
<evidence type="ECO:0000259" key="4">
    <source>
        <dbReference type="PROSITE" id="PS50172"/>
    </source>
</evidence>
<dbReference type="SUPFAM" id="SSF53098">
    <property type="entry name" value="Ribonuclease H-like"/>
    <property type="match status" value="1"/>
</dbReference>
<dbReference type="InterPro" id="IPR036420">
    <property type="entry name" value="BRCT_dom_sf"/>
</dbReference>
<dbReference type="GO" id="GO:0008408">
    <property type="term" value="F:3'-5' exonuclease activity"/>
    <property type="evidence" value="ECO:0007669"/>
    <property type="project" value="TreeGrafter"/>
</dbReference>
<dbReference type="SUPFAM" id="SSF52113">
    <property type="entry name" value="BRCT domain"/>
    <property type="match status" value="1"/>
</dbReference>
<dbReference type="AlphaFoldDB" id="A0A838CPU0"/>
<evidence type="ECO:0000256" key="2">
    <source>
        <dbReference type="ARBA" id="ARBA00022801"/>
    </source>
</evidence>
<proteinExistence type="predicted"/>
<dbReference type="InterPro" id="IPR001357">
    <property type="entry name" value="BRCT_dom"/>
</dbReference>
<dbReference type="Gene3D" id="3.40.50.10190">
    <property type="entry name" value="BRCT domain"/>
    <property type="match status" value="1"/>
</dbReference>
<accession>A0A838CPU0</accession>
<protein>
    <submittedName>
        <fullName evidence="5">3'-5' exoribonuclease</fullName>
    </submittedName>
</protein>
<dbReference type="CDD" id="cd06130">
    <property type="entry name" value="DNA_pol_III_epsilon_like"/>
    <property type="match status" value="1"/>
</dbReference>
<dbReference type="FunFam" id="3.30.420.10:FF:000045">
    <property type="entry name" value="3'-5' exonuclease DinG"/>
    <property type="match status" value="1"/>
</dbReference>
<dbReference type="InterPro" id="IPR012337">
    <property type="entry name" value="RNaseH-like_sf"/>
</dbReference>
<dbReference type="SMART" id="SM00479">
    <property type="entry name" value="EXOIII"/>
    <property type="match status" value="1"/>
</dbReference>
<evidence type="ECO:0000313" key="6">
    <source>
        <dbReference type="Proteomes" id="UP000571017"/>
    </source>
</evidence>
<keyword evidence="3" id="KW-0269">Exonuclease</keyword>
<dbReference type="Pfam" id="PF00929">
    <property type="entry name" value="RNase_T"/>
    <property type="match status" value="1"/>
</dbReference>
<dbReference type="Pfam" id="PF00533">
    <property type="entry name" value="BRCT"/>
    <property type="match status" value="1"/>
</dbReference>
<evidence type="ECO:0000256" key="3">
    <source>
        <dbReference type="ARBA" id="ARBA00022839"/>
    </source>
</evidence>
<dbReference type="PANTHER" id="PTHR30231:SF42">
    <property type="entry name" value="EXONUCLEASE"/>
    <property type="match status" value="1"/>
</dbReference>
<dbReference type="InterPro" id="IPR013520">
    <property type="entry name" value="Ribonucl_H"/>
</dbReference>
<feature type="domain" description="BRCT" evidence="4">
    <location>
        <begin position="213"/>
        <end position="307"/>
    </location>
</feature>
<sequence>MNFIALDFETANSSKDSVCSIGMVEYEKGEVKREYYRLVKPKRNYFAPINVSIHGIRQEDVQDANEFEHLWENEIKHMVEGKLIIAHNAQFDMSVLRAVLTQYDLPYPMLAYNCTLNISKKTWSLPKYNLKAVSDHLGIHLNHHQALDDARAAARIFMHAAKDLNATTAKQLVEKTQTTNGMMYEGGYEPARRNSKKRAKKPSAYDYIAANADRSHPFYGSSFVLTGKLRGLKRDEAITQITSKGGRVQNYVEASTNYLVIGDKTYTDYLNGLLTEKLERAETLLAQGHSIELVPEEAFLTQIKEGS</sequence>
<dbReference type="SMART" id="SM00292">
    <property type="entry name" value="BRCT"/>
    <property type="match status" value="1"/>
</dbReference>
<evidence type="ECO:0000313" key="5">
    <source>
        <dbReference type="EMBL" id="MBA2173974.1"/>
    </source>
</evidence>
<keyword evidence="1" id="KW-0540">Nuclease</keyword>
<dbReference type="PANTHER" id="PTHR30231">
    <property type="entry name" value="DNA POLYMERASE III SUBUNIT EPSILON"/>
    <property type="match status" value="1"/>
</dbReference>
<dbReference type="Proteomes" id="UP000571017">
    <property type="component" value="Unassembled WGS sequence"/>
</dbReference>
<dbReference type="PROSITE" id="PS50172">
    <property type="entry name" value="BRCT"/>
    <property type="match status" value="1"/>
</dbReference>
<dbReference type="InterPro" id="IPR036397">
    <property type="entry name" value="RNaseH_sf"/>
</dbReference>
<dbReference type="EMBL" id="JACEFG010000001">
    <property type="protein sequence ID" value="MBA2173974.1"/>
    <property type="molecule type" value="Genomic_DNA"/>
</dbReference>
<evidence type="ECO:0000256" key="1">
    <source>
        <dbReference type="ARBA" id="ARBA00022722"/>
    </source>
</evidence>
<dbReference type="Gene3D" id="3.30.420.10">
    <property type="entry name" value="Ribonuclease H-like superfamily/Ribonuclease H"/>
    <property type="match status" value="1"/>
</dbReference>
<dbReference type="CDD" id="cd17748">
    <property type="entry name" value="BRCT_DNA_ligase_like"/>
    <property type="match status" value="1"/>
</dbReference>
<name>A0A838CPU0_9BACI</name>
<organism evidence="5 6">
    <name type="scientific">Halobacillus locisalis</name>
    <dbReference type="NCBI Taxonomy" id="220753"/>
    <lineage>
        <taxon>Bacteria</taxon>
        <taxon>Bacillati</taxon>
        <taxon>Bacillota</taxon>
        <taxon>Bacilli</taxon>
        <taxon>Bacillales</taxon>
        <taxon>Bacillaceae</taxon>
        <taxon>Halobacillus</taxon>
    </lineage>
</organism>
<reference evidence="5 6" key="1">
    <citation type="journal article" date="2004" name="Extremophiles">
        <title>Halobacillus locisalis sp. nov., a halophilic bacterium isolated from a marine solar saltern of the Yellow Sea in Korea.</title>
        <authorList>
            <person name="Yoon J.H."/>
            <person name="Kang K.H."/>
            <person name="Oh T.K."/>
            <person name="Park Y.H."/>
        </authorList>
    </citation>
    <scope>NUCLEOTIDE SEQUENCE [LARGE SCALE GENOMIC DNA]</scope>
    <source>
        <strain evidence="5 6">KCTC 3788</strain>
    </source>
</reference>
<gene>
    <name evidence="5" type="ORF">H0266_03575</name>
</gene>
<dbReference type="RefSeq" id="WP_181470996.1">
    <property type="nucleotide sequence ID" value="NZ_JACEFG010000001.1"/>
</dbReference>
<comment type="caution">
    <text evidence="5">The sequence shown here is derived from an EMBL/GenBank/DDBJ whole genome shotgun (WGS) entry which is preliminary data.</text>
</comment>
<dbReference type="GO" id="GO:0005829">
    <property type="term" value="C:cytosol"/>
    <property type="evidence" value="ECO:0007669"/>
    <property type="project" value="TreeGrafter"/>
</dbReference>
<dbReference type="GO" id="GO:0003676">
    <property type="term" value="F:nucleic acid binding"/>
    <property type="evidence" value="ECO:0007669"/>
    <property type="project" value="InterPro"/>
</dbReference>
<keyword evidence="6" id="KW-1185">Reference proteome</keyword>